<keyword evidence="7" id="KW-1185">Reference proteome</keyword>
<dbReference type="InterPro" id="IPR001394">
    <property type="entry name" value="Peptidase_C19_UCH"/>
</dbReference>
<feature type="compositionally biased region" description="Low complexity" evidence="4">
    <location>
        <begin position="470"/>
        <end position="486"/>
    </location>
</feature>
<dbReference type="EMBL" id="QBIY01013255">
    <property type="protein sequence ID" value="RXN09625.1"/>
    <property type="molecule type" value="Genomic_DNA"/>
</dbReference>
<evidence type="ECO:0000313" key="6">
    <source>
        <dbReference type="EMBL" id="RXN09625.1"/>
    </source>
</evidence>
<dbReference type="PROSITE" id="PS50235">
    <property type="entry name" value="USP_3"/>
    <property type="match status" value="1"/>
</dbReference>
<dbReference type="InterPro" id="IPR052398">
    <property type="entry name" value="Ubiquitin_hydrolase_53/54"/>
</dbReference>
<accession>A0A498LW99</accession>
<dbReference type="GO" id="GO:0004843">
    <property type="term" value="F:cysteine-type deubiquitinase activity"/>
    <property type="evidence" value="ECO:0007669"/>
    <property type="project" value="InterPro"/>
</dbReference>
<proteinExistence type="inferred from homology"/>
<dbReference type="SUPFAM" id="SSF54001">
    <property type="entry name" value="Cysteine proteinases"/>
    <property type="match status" value="1"/>
</dbReference>
<feature type="region of interest" description="Disordered" evidence="4">
    <location>
        <begin position="559"/>
        <end position="605"/>
    </location>
</feature>
<sequence length="814" mass="90230">MSWKRNYFASGSSGLQGMFTPRTMTSIAPSKGLSNEPGRFMLRSKAKSSTMDLFELFRNELSDGCAHFQLDQASQTVCVLTSLFLAVFRSIRPTLHLVLGRKLCRSRDGHWKCWIPGLPRGLSGVDSWQMIRVLWHLDIFRRSFRQLNTHKCMEDSCIFCALKSIFAQFQFSSEKVLPSDALRSALAKTFQDEQRFQLGIMDDAAECFENLLMRIHFHISDETKEDICTAKHCIPHQKFAMTLFEQCVCNNCGATSDPLPFIQMVHYISTTSLCNQAVRMLECKEKPTPDMFGELLRNASTMGDLRNCPSNCGEMLRIRRVLMNCPEIISIGLVWDSDHSDLAEDVIHSLGTCLRLGDLFYRVTDERAKQSELYLVGMVCYYGKHYSTFFFQTKIRKWMYFDDAHVKEIGPKWKDVVSRCIKGHYQPLLLLYADPRGTPVSSQDMLAAQLDLHHSSKAGYDSEDSGREPSISSDTRTDSSTDSYSYKHSRSHHESMASHFSSDSQGTVVCNQDSSGSQNSVDTAGEVLKDQATPLCTPRPSSTGHLQDYKETVNMIHSRPLSSSSSSGVGGSEAGARARDWEDESTSSESKSSSSGGRYRPTWRPRREALNIDSIFSREKHRPAGYATLGPSPLPEDPMSPGHSELVSVAAAEGSNIAAAEMAGLTDGSVGVPETGVEHLPIPPPLRGVEQQPRLIQRMESGYESSERNSNSPISMDMPLSDNPSTSAHRDSSSKRPVTSGPSWRTVPKSKSSSAILQDLKSPTWSSTPLSLGKGGSFEHCLAEADSLLEQSLRLEQAGDTATALALSHHAVCK</sequence>
<evidence type="ECO:0000256" key="2">
    <source>
        <dbReference type="ARBA" id="ARBA00022786"/>
    </source>
</evidence>
<keyword evidence="3 6" id="KW-0378">Hydrolase</keyword>
<comment type="similarity">
    <text evidence="1">Belongs to the peptidase C19 family.</text>
</comment>
<organism evidence="6 7">
    <name type="scientific">Labeo rohita</name>
    <name type="common">Indian major carp</name>
    <name type="synonym">Cyprinus rohita</name>
    <dbReference type="NCBI Taxonomy" id="84645"/>
    <lineage>
        <taxon>Eukaryota</taxon>
        <taxon>Metazoa</taxon>
        <taxon>Chordata</taxon>
        <taxon>Craniata</taxon>
        <taxon>Vertebrata</taxon>
        <taxon>Euteleostomi</taxon>
        <taxon>Actinopterygii</taxon>
        <taxon>Neopterygii</taxon>
        <taxon>Teleostei</taxon>
        <taxon>Ostariophysi</taxon>
        <taxon>Cypriniformes</taxon>
        <taxon>Cyprinidae</taxon>
        <taxon>Labeoninae</taxon>
        <taxon>Labeonini</taxon>
        <taxon>Labeo</taxon>
    </lineage>
</organism>
<gene>
    <name evidence="6" type="ORF">ROHU_031292</name>
</gene>
<evidence type="ECO:0000256" key="4">
    <source>
        <dbReference type="SAM" id="MobiDB-lite"/>
    </source>
</evidence>
<feature type="region of interest" description="Disordered" evidence="4">
    <location>
        <begin position="699"/>
        <end position="769"/>
    </location>
</feature>
<evidence type="ECO:0000256" key="1">
    <source>
        <dbReference type="ARBA" id="ARBA00009085"/>
    </source>
</evidence>
<dbReference type="CDD" id="cd02257">
    <property type="entry name" value="Peptidase_C19"/>
    <property type="match status" value="1"/>
</dbReference>
<dbReference type="InterPro" id="IPR038765">
    <property type="entry name" value="Papain-like_cys_pep_sf"/>
</dbReference>
<dbReference type="FunFam" id="3.90.70.10:FF:000041">
    <property type="entry name" value="Inactive ubiquitin carboxyl-terminal hydrolase 53"/>
    <property type="match status" value="1"/>
</dbReference>
<dbReference type="GO" id="GO:0016579">
    <property type="term" value="P:protein deubiquitination"/>
    <property type="evidence" value="ECO:0007669"/>
    <property type="project" value="InterPro"/>
</dbReference>
<feature type="domain" description="USP" evidence="5">
    <location>
        <begin position="116"/>
        <end position="435"/>
    </location>
</feature>
<dbReference type="STRING" id="84645.A0A498LW99"/>
<feature type="compositionally biased region" description="Polar residues" evidence="4">
    <location>
        <begin position="498"/>
        <end position="521"/>
    </location>
</feature>
<keyword evidence="2" id="KW-0833">Ubl conjugation pathway</keyword>
<evidence type="ECO:0000259" key="5">
    <source>
        <dbReference type="PROSITE" id="PS50235"/>
    </source>
</evidence>
<feature type="compositionally biased region" description="Polar residues" evidence="4">
    <location>
        <begin position="735"/>
        <end position="769"/>
    </location>
</feature>
<dbReference type="PANTHER" id="PTHR22975:SF5">
    <property type="entry name" value="INACTIVE UBIQUITIN CARBOXYL-TERMINAL HYDROLASE 54"/>
    <property type="match status" value="1"/>
</dbReference>
<name>A0A498LW99_LABRO</name>
<reference evidence="6 7" key="1">
    <citation type="submission" date="2018-03" db="EMBL/GenBank/DDBJ databases">
        <title>Draft genome sequence of Rohu Carp (Labeo rohita).</title>
        <authorList>
            <person name="Das P."/>
            <person name="Kushwaha B."/>
            <person name="Joshi C.G."/>
            <person name="Kumar D."/>
            <person name="Nagpure N.S."/>
            <person name="Sahoo L."/>
            <person name="Das S.P."/>
            <person name="Bit A."/>
            <person name="Patnaik S."/>
            <person name="Meher P.K."/>
            <person name="Jayasankar P."/>
            <person name="Koringa P.G."/>
            <person name="Patel N.V."/>
            <person name="Hinsu A.T."/>
            <person name="Kumar R."/>
            <person name="Pandey M."/>
            <person name="Agarwal S."/>
            <person name="Srivastava S."/>
            <person name="Singh M."/>
            <person name="Iquebal M.A."/>
            <person name="Jaiswal S."/>
            <person name="Angadi U.B."/>
            <person name="Kumar N."/>
            <person name="Raza M."/>
            <person name="Shah T.M."/>
            <person name="Rai A."/>
            <person name="Jena J.K."/>
        </authorList>
    </citation>
    <scope>NUCLEOTIDE SEQUENCE [LARGE SCALE GENOMIC DNA]</scope>
    <source>
        <strain evidence="6">DASCIFA01</strain>
        <tissue evidence="6">Testis</tissue>
    </source>
</reference>
<dbReference type="PANTHER" id="PTHR22975">
    <property type="entry name" value="UBIQUITIN SPECIFIC PROTEINASE"/>
    <property type="match status" value="1"/>
</dbReference>
<dbReference type="Gene3D" id="3.90.70.10">
    <property type="entry name" value="Cysteine proteinases"/>
    <property type="match status" value="1"/>
</dbReference>
<protein>
    <submittedName>
        <fullName evidence="6">Inactive ubiquitin carboxyl-terminal hydrolase 54-like isoform X1</fullName>
    </submittedName>
</protein>
<dbReference type="InterPro" id="IPR028889">
    <property type="entry name" value="USP"/>
</dbReference>
<feature type="region of interest" description="Disordered" evidence="4">
    <location>
        <begin position="457"/>
        <end position="521"/>
    </location>
</feature>
<dbReference type="Proteomes" id="UP000290572">
    <property type="component" value="Unassembled WGS sequence"/>
</dbReference>
<evidence type="ECO:0000256" key="3">
    <source>
        <dbReference type="ARBA" id="ARBA00022801"/>
    </source>
</evidence>
<evidence type="ECO:0000313" key="7">
    <source>
        <dbReference type="Proteomes" id="UP000290572"/>
    </source>
</evidence>
<comment type="caution">
    <text evidence="6">The sequence shown here is derived from an EMBL/GenBank/DDBJ whole genome shotgun (WGS) entry which is preliminary data.</text>
</comment>
<dbReference type="Pfam" id="PF00443">
    <property type="entry name" value="UCH"/>
    <property type="match status" value="1"/>
</dbReference>
<dbReference type="AlphaFoldDB" id="A0A498LW99"/>
<feature type="region of interest" description="Disordered" evidence="4">
    <location>
        <begin position="622"/>
        <end position="642"/>
    </location>
</feature>